<keyword evidence="3" id="KW-1185">Reference proteome</keyword>
<gene>
    <name evidence="2" type="primary">Dgri\GH10998</name>
    <name evidence="2" type="ORF">Dgri_GH10998</name>
</gene>
<dbReference type="PhylomeDB" id="B4JBR4"/>
<dbReference type="AlphaFoldDB" id="B4JBR4"/>
<feature type="signal peptide" evidence="1">
    <location>
        <begin position="1"/>
        <end position="21"/>
    </location>
</feature>
<dbReference type="EMBL" id="CH916368">
    <property type="protein sequence ID" value="EDW02999.1"/>
    <property type="molecule type" value="Genomic_DNA"/>
</dbReference>
<dbReference type="FunCoup" id="B4JBR4">
    <property type="interactions" value="6"/>
</dbReference>
<organism evidence="3">
    <name type="scientific">Drosophila grimshawi</name>
    <name type="common">Hawaiian fruit fly</name>
    <name type="synonym">Idiomyia grimshawi</name>
    <dbReference type="NCBI Taxonomy" id="7222"/>
    <lineage>
        <taxon>Eukaryota</taxon>
        <taxon>Metazoa</taxon>
        <taxon>Ecdysozoa</taxon>
        <taxon>Arthropoda</taxon>
        <taxon>Hexapoda</taxon>
        <taxon>Insecta</taxon>
        <taxon>Pterygota</taxon>
        <taxon>Neoptera</taxon>
        <taxon>Endopterygota</taxon>
        <taxon>Diptera</taxon>
        <taxon>Brachycera</taxon>
        <taxon>Muscomorpha</taxon>
        <taxon>Ephydroidea</taxon>
        <taxon>Drosophilidae</taxon>
        <taxon>Drosophila</taxon>
        <taxon>Hawaiian Drosophila</taxon>
    </lineage>
</organism>
<name>B4JBR4_DROGR</name>
<evidence type="ECO:0000313" key="2">
    <source>
        <dbReference type="EMBL" id="EDW02999.1"/>
    </source>
</evidence>
<dbReference type="eggNOG" id="ENOG502TCFX">
    <property type="taxonomic scope" value="Eukaryota"/>
</dbReference>
<dbReference type="PROSITE" id="PS51257">
    <property type="entry name" value="PROKAR_LIPOPROTEIN"/>
    <property type="match status" value="1"/>
</dbReference>
<dbReference type="HOGENOM" id="CLU_1095256_0_0_1"/>
<protein>
    <submittedName>
        <fullName evidence="2">GH10998</fullName>
    </submittedName>
</protein>
<dbReference type="OMA" id="TYLIINP"/>
<proteinExistence type="predicted"/>
<reference evidence="2 3" key="1">
    <citation type="journal article" date="2007" name="Nature">
        <title>Evolution of genes and genomes on the Drosophila phylogeny.</title>
        <authorList>
            <consortium name="Drosophila 12 Genomes Consortium"/>
            <person name="Clark A.G."/>
            <person name="Eisen M.B."/>
            <person name="Smith D.R."/>
            <person name="Bergman C.M."/>
            <person name="Oliver B."/>
            <person name="Markow T.A."/>
            <person name="Kaufman T.C."/>
            <person name="Kellis M."/>
            <person name="Gelbart W."/>
            <person name="Iyer V.N."/>
            <person name="Pollard D.A."/>
            <person name="Sackton T.B."/>
            <person name="Larracuente A.M."/>
            <person name="Singh N.D."/>
            <person name="Abad J.P."/>
            <person name="Abt D.N."/>
            <person name="Adryan B."/>
            <person name="Aguade M."/>
            <person name="Akashi H."/>
            <person name="Anderson W.W."/>
            <person name="Aquadro C.F."/>
            <person name="Ardell D.H."/>
            <person name="Arguello R."/>
            <person name="Artieri C.G."/>
            <person name="Barbash D.A."/>
            <person name="Barker D."/>
            <person name="Barsanti P."/>
            <person name="Batterham P."/>
            <person name="Batzoglou S."/>
            <person name="Begun D."/>
            <person name="Bhutkar A."/>
            <person name="Blanco E."/>
            <person name="Bosak S.A."/>
            <person name="Bradley R.K."/>
            <person name="Brand A.D."/>
            <person name="Brent M.R."/>
            <person name="Brooks A.N."/>
            <person name="Brown R.H."/>
            <person name="Butlin R.K."/>
            <person name="Caggese C."/>
            <person name="Calvi B.R."/>
            <person name="Bernardo de Carvalho A."/>
            <person name="Caspi A."/>
            <person name="Castrezana S."/>
            <person name="Celniker S.E."/>
            <person name="Chang J.L."/>
            <person name="Chapple C."/>
            <person name="Chatterji S."/>
            <person name="Chinwalla A."/>
            <person name="Civetta A."/>
            <person name="Clifton S.W."/>
            <person name="Comeron J.M."/>
            <person name="Costello J.C."/>
            <person name="Coyne J.A."/>
            <person name="Daub J."/>
            <person name="David R.G."/>
            <person name="Delcher A.L."/>
            <person name="Delehaunty K."/>
            <person name="Do C.B."/>
            <person name="Ebling H."/>
            <person name="Edwards K."/>
            <person name="Eickbush T."/>
            <person name="Evans J.D."/>
            <person name="Filipski A."/>
            <person name="Findeiss S."/>
            <person name="Freyhult E."/>
            <person name="Fulton L."/>
            <person name="Fulton R."/>
            <person name="Garcia A.C."/>
            <person name="Gardiner A."/>
            <person name="Garfield D.A."/>
            <person name="Garvin B.E."/>
            <person name="Gibson G."/>
            <person name="Gilbert D."/>
            <person name="Gnerre S."/>
            <person name="Godfrey J."/>
            <person name="Good R."/>
            <person name="Gotea V."/>
            <person name="Gravely B."/>
            <person name="Greenberg A.J."/>
            <person name="Griffiths-Jones S."/>
            <person name="Gross S."/>
            <person name="Guigo R."/>
            <person name="Gustafson E.A."/>
            <person name="Haerty W."/>
            <person name="Hahn M.W."/>
            <person name="Halligan D.L."/>
            <person name="Halpern A.L."/>
            <person name="Halter G.M."/>
            <person name="Han M.V."/>
            <person name="Heger A."/>
            <person name="Hillier L."/>
            <person name="Hinrichs A.S."/>
            <person name="Holmes I."/>
            <person name="Hoskins R.A."/>
            <person name="Hubisz M.J."/>
            <person name="Hultmark D."/>
            <person name="Huntley M.A."/>
            <person name="Jaffe D.B."/>
            <person name="Jagadeeshan S."/>
            <person name="Jeck W.R."/>
            <person name="Johnson J."/>
            <person name="Jones C.D."/>
            <person name="Jordan W.C."/>
            <person name="Karpen G.H."/>
            <person name="Kataoka E."/>
            <person name="Keightley P.D."/>
            <person name="Kheradpour P."/>
            <person name="Kirkness E.F."/>
            <person name="Koerich L.B."/>
            <person name="Kristiansen K."/>
            <person name="Kudrna D."/>
            <person name="Kulathinal R.J."/>
            <person name="Kumar S."/>
            <person name="Kwok R."/>
            <person name="Lander E."/>
            <person name="Langley C.H."/>
            <person name="Lapoint R."/>
            <person name="Lazzaro B.P."/>
            <person name="Lee S.J."/>
            <person name="Levesque L."/>
            <person name="Li R."/>
            <person name="Lin C.F."/>
            <person name="Lin M.F."/>
            <person name="Lindblad-Toh K."/>
            <person name="Llopart A."/>
            <person name="Long M."/>
            <person name="Low L."/>
            <person name="Lozovsky E."/>
            <person name="Lu J."/>
            <person name="Luo M."/>
            <person name="Machado C.A."/>
            <person name="Makalowski W."/>
            <person name="Marzo M."/>
            <person name="Matsuda M."/>
            <person name="Matzkin L."/>
            <person name="McAllister B."/>
            <person name="McBride C.S."/>
            <person name="McKernan B."/>
            <person name="McKernan K."/>
            <person name="Mendez-Lago M."/>
            <person name="Minx P."/>
            <person name="Mollenhauer M.U."/>
            <person name="Montooth K."/>
            <person name="Mount S.M."/>
            <person name="Mu X."/>
            <person name="Myers E."/>
            <person name="Negre B."/>
            <person name="Newfeld S."/>
            <person name="Nielsen R."/>
            <person name="Noor M.A."/>
            <person name="O'Grady P."/>
            <person name="Pachter L."/>
            <person name="Papaceit M."/>
            <person name="Parisi M.J."/>
            <person name="Parisi M."/>
            <person name="Parts L."/>
            <person name="Pedersen J.S."/>
            <person name="Pesole G."/>
            <person name="Phillippy A.M."/>
            <person name="Ponting C.P."/>
            <person name="Pop M."/>
            <person name="Porcelli D."/>
            <person name="Powell J.R."/>
            <person name="Prohaska S."/>
            <person name="Pruitt K."/>
            <person name="Puig M."/>
            <person name="Quesneville H."/>
            <person name="Ram K.R."/>
            <person name="Rand D."/>
            <person name="Rasmussen M.D."/>
            <person name="Reed L.K."/>
            <person name="Reenan R."/>
            <person name="Reily A."/>
            <person name="Remington K.A."/>
            <person name="Rieger T.T."/>
            <person name="Ritchie M.G."/>
            <person name="Robin C."/>
            <person name="Rogers Y.H."/>
            <person name="Rohde C."/>
            <person name="Rozas J."/>
            <person name="Rubenfield M.J."/>
            <person name="Ruiz A."/>
            <person name="Russo S."/>
            <person name="Salzberg S.L."/>
            <person name="Sanchez-Gracia A."/>
            <person name="Saranga D.J."/>
            <person name="Sato H."/>
            <person name="Schaeffer S.W."/>
            <person name="Schatz M.C."/>
            <person name="Schlenke T."/>
            <person name="Schwartz R."/>
            <person name="Segarra C."/>
            <person name="Singh R.S."/>
            <person name="Sirot L."/>
            <person name="Sirota M."/>
            <person name="Sisneros N.B."/>
            <person name="Smith C.D."/>
            <person name="Smith T.F."/>
            <person name="Spieth J."/>
            <person name="Stage D.E."/>
            <person name="Stark A."/>
            <person name="Stephan W."/>
            <person name="Strausberg R.L."/>
            <person name="Strempel S."/>
            <person name="Sturgill D."/>
            <person name="Sutton G."/>
            <person name="Sutton G.G."/>
            <person name="Tao W."/>
            <person name="Teichmann S."/>
            <person name="Tobari Y.N."/>
            <person name="Tomimura Y."/>
            <person name="Tsolas J.M."/>
            <person name="Valente V.L."/>
            <person name="Venter E."/>
            <person name="Venter J.C."/>
            <person name="Vicario S."/>
            <person name="Vieira F.G."/>
            <person name="Vilella A.J."/>
            <person name="Villasante A."/>
            <person name="Walenz B."/>
            <person name="Wang J."/>
            <person name="Wasserman M."/>
            <person name="Watts T."/>
            <person name="Wilson D."/>
            <person name="Wilson R.K."/>
            <person name="Wing R.A."/>
            <person name="Wolfner M.F."/>
            <person name="Wong A."/>
            <person name="Wong G.K."/>
            <person name="Wu C.I."/>
            <person name="Wu G."/>
            <person name="Yamamoto D."/>
            <person name="Yang H.P."/>
            <person name="Yang S.P."/>
            <person name="Yorke J.A."/>
            <person name="Yoshida K."/>
            <person name="Zdobnov E."/>
            <person name="Zhang P."/>
            <person name="Zhang Y."/>
            <person name="Zimin A.V."/>
            <person name="Baldwin J."/>
            <person name="Abdouelleil A."/>
            <person name="Abdulkadir J."/>
            <person name="Abebe A."/>
            <person name="Abera B."/>
            <person name="Abreu J."/>
            <person name="Acer S.C."/>
            <person name="Aftuck L."/>
            <person name="Alexander A."/>
            <person name="An P."/>
            <person name="Anderson E."/>
            <person name="Anderson S."/>
            <person name="Arachi H."/>
            <person name="Azer M."/>
            <person name="Bachantsang P."/>
            <person name="Barry A."/>
            <person name="Bayul T."/>
            <person name="Berlin A."/>
            <person name="Bessette D."/>
            <person name="Bloom T."/>
            <person name="Blye J."/>
            <person name="Boguslavskiy L."/>
            <person name="Bonnet C."/>
            <person name="Boukhgalter B."/>
            <person name="Bourzgui I."/>
            <person name="Brown A."/>
            <person name="Cahill P."/>
            <person name="Channer S."/>
            <person name="Cheshatsang Y."/>
            <person name="Chuda L."/>
            <person name="Citroen M."/>
            <person name="Collymore A."/>
            <person name="Cooke P."/>
            <person name="Costello M."/>
            <person name="D'Aco K."/>
            <person name="Daza R."/>
            <person name="De Haan G."/>
            <person name="DeGray S."/>
            <person name="DeMaso C."/>
            <person name="Dhargay N."/>
            <person name="Dooley K."/>
            <person name="Dooley E."/>
            <person name="Doricent M."/>
            <person name="Dorje P."/>
            <person name="Dorjee K."/>
            <person name="Dupes A."/>
            <person name="Elong R."/>
            <person name="Falk J."/>
            <person name="Farina A."/>
            <person name="Faro S."/>
            <person name="Ferguson D."/>
            <person name="Fisher S."/>
            <person name="Foley C.D."/>
            <person name="Franke A."/>
            <person name="Friedrich D."/>
            <person name="Gadbois L."/>
            <person name="Gearin G."/>
            <person name="Gearin C.R."/>
            <person name="Giannoukos G."/>
            <person name="Goode T."/>
            <person name="Graham J."/>
            <person name="Grandbois E."/>
            <person name="Grewal S."/>
            <person name="Gyaltsen K."/>
            <person name="Hafez N."/>
            <person name="Hagos B."/>
            <person name="Hall J."/>
            <person name="Henson C."/>
            <person name="Hollinger A."/>
            <person name="Honan T."/>
            <person name="Huard M.D."/>
            <person name="Hughes L."/>
            <person name="Hurhula B."/>
            <person name="Husby M.E."/>
            <person name="Kamat A."/>
            <person name="Kanga B."/>
            <person name="Kashin S."/>
            <person name="Khazanovich D."/>
            <person name="Kisner P."/>
            <person name="Lance K."/>
            <person name="Lara M."/>
            <person name="Lee W."/>
            <person name="Lennon N."/>
            <person name="Letendre F."/>
            <person name="LeVine R."/>
            <person name="Lipovsky A."/>
            <person name="Liu X."/>
            <person name="Liu J."/>
            <person name="Liu S."/>
            <person name="Lokyitsang T."/>
            <person name="Lokyitsang Y."/>
            <person name="Lubonja R."/>
            <person name="Lui A."/>
            <person name="MacDonald P."/>
            <person name="Magnisalis V."/>
            <person name="Maru K."/>
            <person name="Matthews C."/>
            <person name="McCusker W."/>
            <person name="McDonough S."/>
            <person name="Mehta T."/>
            <person name="Meldrim J."/>
            <person name="Meneus L."/>
            <person name="Mihai O."/>
            <person name="Mihalev A."/>
            <person name="Mihova T."/>
            <person name="Mittelman R."/>
            <person name="Mlenga V."/>
            <person name="Montmayeur A."/>
            <person name="Mulrain L."/>
            <person name="Navidi A."/>
            <person name="Naylor J."/>
            <person name="Negash T."/>
            <person name="Nguyen T."/>
            <person name="Nguyen N."/>
            <person name="Nicol R."/>
            <person name="Norbu C."/>
            <person name="Norbu N."/>
            <person name="Novod N."/>
            <person name="O'Neill B."/>
            <person name="Osman S."/>
            <person name="Markiewicz E."/>
            <person name="Oyono O.L."/>
            <person name="Patti C."/>
            <person name="Phunkhang P."/>
            <person name="Pierre F."/>
            <person name="Priest M."/>
            <person name="Raghuraman S."/>
            <person name="Rege F."/>
            <person name="Reyes R."/>
            <person name="Rise C."/>
            <person name="Rogov P."/>
            <person name="Ross K."/>
            <person name="Ryan E."/>
            <person name="Settipalli S."/>
            <person name="Shea T."/>
            <person name="Sherpa N."/>
            <person name="Shi L."/>
            <person name="Shih D."/>
            <person name="Sparrow T."/>
            <person name="Spaulding J."/>
            <person name="Stalker J."/>
            <person name="Stange-Thomann N."/>
            <person name="Stavropoulos S."/>
            <person name="Stone C."/>
            <person name="Strader C."/>
            <person name="Tesfaye S."/>
            <person name="Thomson T."/>
            <person name="Thoulutsang Y."/>
            <person name="Thoulutsang D."/>
            <person name="Topham K."/>
            <person name="Topping I."/>
            <person name="Tsamla T."/>
            <person name="Vassiliev H."/>
            <person name="Vo A."/>
            <person name="Wangchuk T."/>
            <person name="Wangdi T."/>
            <person name="Weiand M."/>
            <person name="Wilkinson J."/>
            <person name="Wilson A."/>
            <person name="Yadav S."/>
            <person name="Young G."/>
            <person name="Yu Q."/>
            <person name="Zembek L."/>
            <person name="Zhong D."/>
            <person name="Zimmer A."/>
            <person name="Zwirko Z."/>
            <person name="Jaffe D.B."/>
            <person name="Alvarez P."/>
            <person name="Brockman W."/>
            <person name="Butler J."/>
            <person name="Chin C."/>
            <person name="Gnerre S."/>
            <person name="Grabherr M."/>
            <person name="Kleber M."/>
            <person name="Mauceli E."/>
            <person name="MacCallum I."/>
        </authorList>
    </citation>
    <scope>NUCLEOTIDE SEQUENCE [LARGE SCALE GENOMIC DNA]</scope>
    <source>
        <strain evidence="3">Tucson 15287-2541.00</strain>
    </source>
</reference>
<feature type="chain" id="PRO_5002812087" evidence="1">
    <location>
        <begin position="22"/>
        <end position="263"/>
    </location>
</feature>
<dbReference type="OrthoDB" id="7866170at2759"/>
<dbReference type="Proteomes" id="UP000001070">
    <property type="component" value="Unassembled WGS sequence"/>
</dbReference>
<sequence>MFKNCIPLLLFFTACVALTSGAKISSGEALTRNAVLTGIQPRFIGWNRRGNDNQQPPIIIVQPNQNSDRHQHSPSYWPDYYPYPGVAPPRRPPFQFPGLGEYLNGSGSIVIVNPNNAQNLSFQGAAPAATDAGAGGGGRRSAPRNIGYRHNVIPVVELLQGSIADENFDEINLPSYEPEAAGATAAIAKPAPALAPAPAPYDGDEYPFDGIASDDELALLERQASRGLSTKNLLSFLIQDKRRRRFQEAIAGIYLKNYNQNRK</sequence>
<accession>B4JBR4</accession>
<keyword evidence="1" id="KW-0732">Signal</keyword>
<dbReference type="InParanoid" id="B4JBR4"/>
<dbReference type="KEGG" id="dgr:6561829"/>
<evidence type="ECO:0000313" key="3">
    <source>
        <dbReference type="Proteomes" id="UP000001070"/>
    </source>
</evidence>
<evidence type="ECO:0000256" key="1">
    <source>
        <dbReference type="SAM" id="SignalP"/>
    </source>
</evidence>